<accession>A0A7J6WR26</accession>
<comment type="caution">
    <text evidence="1">The sequence shown here is derived from an EMBL/GenBank/DDBJ whole genome shotgun (WGS) entry which is preliminary data.</text>
</comment>
<gene>
    <name evidence="1" type="ORF">FRX31_011498</name>
</gene>
<dbReference type="AlphaFoldDB" id="A0A7J6WR26"/>
<name>A0A7J6WR26_THATH</name>
<proteinExistence type="predicted"/>
<organism evidence="1 2">
    <name type="scientific">Thalictrum thalictroides</name>
    <name type="common">Rue-anemone</name>
    <name type="synonym">Anemone thalictroides</name>
    <dbReference type="NCBI Taxonomy" id="46969"/>
    <lineage>
        <taxon>Eukaryota</taxon>
        <taxon>Viridiplantae</taxon>
        <taxon>Streptophyta</taxon>
        <taxon>Embryophyta</taxon>
        <taxon>Tracheophyta</taxon>
        <taxon>Spermatophyta</taxon>
        <taxon>Magnoliopsida</taxon>
        <taxon>Ranunculales</taxon>
        <taxon>Ranunculaceae</taxon>
        <taxon>Thalictroideae</taxon>
        <taxon>Thalictrum</taxon>
    </lineage>
</organism>
<reference evidence="1 2" key="1">
    <citation type="submission" date="2020-06" db="EMBL/GenBank/DDBJ databases">
        <title>Transcriptomic and genomic resources for Thalictrum thalictroides and T. hernandezii: Facilitating candidate gene discovery in an emerging model plant lineage.</title>
        <authorList>
            <person name="Arias T."/>
            <person name="Riano-Pachon D.M."/>
            <person name="Di Stilio V.S."/>
        </authorList>
    </citation>
    <scope>NUCLEOTIDE SEQUENCE [LARGE SCALE GENOMIC DNA]</scope>
    <source>
        <strain evidence="2">cv. WT478/WT964</strain>
        <tissue evidence="1">Leaves</tissue>
    </source>
</reference>
<keyword evidence="2" id="KW-1185">Reference proteome</keyword>
<evidence type="ECO:0000313" key="1">
    <source>
        <dbReference type="EMBL" id="KAF5198915.1"/>
    </source>
</evidence>
<dbReference type="Proteomes" id="UP000554482">
    <property type="component" value="Unassembled WGS sequence"/>
</dbReference>
<dbReference type="EMBL" id="JABWDY010012667">
    <property type="protein sequence ID" value="KAF5198915.1"/>
    <property type="molecule type" value="Genomic_DNA"/>
</dbReference>
<evidence type="ECO:0000313" key="2">
    <source>
        <dbReference type="Proteomes" id="UP000554482"/>
    </source>
</evidence>
<sequence length="63" mass="7360">MTRKRIASVASDAGVKRRVTYIISRVYRAVERSMCTIHFDRFDSFHVKLNEVGWIVARADIEM</sequence>
<protein>
    <submittedName>
        <fullName evidence="1">Uncharacterized protein</fullName>
    </submittedName>
</protein>